<dbReference type="InterPro" id="IPR044068">
    <property type="entry name" value="CB"/>
</dbReference>
<proteinExistence type="inferred from homology"/>
<dbReference type="OrthoDB" id="9784724at2"/>
<keyword evidence="3 5" id="KW-0238">DNA-binding</keyword>
<dbReference type="GO" id="GO:0003677">
    <property type="term" value="F:DNA binding"/>
    <property type="evidence" value="ECO:0007669"/>
    <property type="project" value="UniProtKB-UniRule"/>
</dbReference>
<dbReference type="InterPro" id="IPR013762">
    <property type="entry name" value="Integrase-like_cat_sf"/>
</dbReference>
<evidence type="ECO:0000256" key="4">
    <source>
        <dbReference type="ARBA" id="ARBA00023172"/>
    </source>
</evidence>
<evidence type="ECO:0000256" key="5">
    <source>
        <dbReference type="PROSITE-ProRule" id="PRU01248"/>
    </source>
</evidence>
<dbReference type="AlphaFoldDB" id="A0A4Q9GGR1"/>
<comment type="similarity">
    <text evidence="1">Belongs to the 'phage' integrase family.</text>
</comment>
<evidence type="ECO:0000256" key="2">
    <source>
        <dbReference type="ARBA" id="ARBA00022908"/>
    </source>
</evidence>
<dbReference type="Pfam" id="PF20172">
    <property type="entry name" value="DUF6538"/>
    <property type="match status" value="1"/>
</dbReference>
<evidence type="ECO:0000313" key="7">
    <source>
        <dbReference type="EMBL" id="TBN47675.1"/>
    </source>
</evidence>
<dbReference type="InterPro" id="IPR050090">
    <property type="entry name" value="Tyrosine_recombinase_XerCD"/>
</dbReference>
<dbReference type="PANTHER" id="PTHR30349:SF41">
    <property type="entry name" value="INTEGRASE_RECOMBINASE PROTEIN MJ0367-RELATED"/>
    <property type="match status" value="1"/>
</dbReference>
<accession>A0A4Q9GGR1</accession>
<dbReference type="EMBL" id="SIUB01000010">
    <property type="protein sequence ID" value="TBN47675.1"/>
    <property type="molecule type" value="Genomic_DNA"/>
</dbReference>
<dbReference type="InterPro" id="IPR011010">
    <property type="entry name" value="DNA_brk_join_enz"/>
</dbReference>
<organism evidence="7 8">
    <name type="scientific">Hansschlegelia quercus</name>
    <dbReference type="NCBI Taxonomy" id="2528245"/>
    <lineage>
        <taxon>Bacteria</taxon>
        <taxon>Pseudomonadati</taxon>
        <taxon>Pseudomonadota</taxon>
        <taxon>Alphaproteobacteria</taxon>
        <taxon>Hyphomicrobiales</taxon>
        <taxon>Methylopilaceae</taxon>
        <taxon>Hansschlegelia</taxon>
    </lineage>
</organism>
<reference evidence="7 8" key="1">
    <citation type="submission" date="2019-02" db="EMBL/GenBank/DDBJ databases">
        <title>Hansschlegelia quercus sp. nov., a novel methylotrophic bacterium from buds of oak (Quercus robur L.).</title>
        <authorList>
            <person name="Agafonova N.V."/>
            <person name="Kaparullina E.N."/>
            <person name="Grouzdev D.S."/>
            <person name="Doronina N.V."/>
        </authorList>
    </citation>
    <scope>NUCLEOTIDE SEQUENCE [LARGE SCALE GENOMIC DNA]</scope>
    <source>
        <strain evidence="7 8">Dub</strain>
    </source>
</reference>
<feature type="domain" description="Core-binding (CB)" evidence="6">
    <location>
        <begin position="206"/>
        <end position="287"/>
    </location>
</feature>
<evidence type="ECO:0000256" key="1">
    <source>
        <dbReference type="ARBA" id="ARBA00008857"/>
    </source>
</evidence>
<dbReference type="Gene3D" id="1.10.150.130">
    <property type="match status" value="1"/>
</dbReference>
<dbReference type="InterPro" id="IPR010998">
    <property type="entry name" value="Integrase_recombinase_N"/>
</dbReference>
<comment type="caution">
    <text evidence="7">The sequence shown here is derived from an EMBL/GenBank/DDBJ whole genome shotgun (WGS) entry which is preliminary data.</text>
</comment>
<sequence>MIRPTKHPRTGIYRVRGRYPAELFEVYGKAEFKVSLGTRDPEEARVQAPVVLAELEKKWRRDSLTFASTRAETAGREPIDLTRRQIEALAGEIYRNFLKDHEDDPGDPGSWKGQLDEELRLQDVFRKSNPMNGWQFQQRRWSSVITDHVSQRGLVISLKSRQELGSAVFKHMQAAQRELMRKAEGDFSPDDYEKRFPSWEAPAGNRTLEAIFEPYAREAELAPSTRNRFKSVIRRLLVEHIKRDDFGAITSEKLISWKNKLLEEGLAPRTIRDVHLAAIKAACNWAVSEQLLAANPAVGVKIIVKKRPQTRTQKGYTLGEALTVLTAAAGVVDDGRLFPDRYAARRWVPWICAYTGARVNEITQMRAEDIFQAMDEEAVDPIWMFHITPEAGSIKNGMPRDVAVHKHLIDQGFIEFARSVGRGPLFYDPARARGGSAVHPIYKKTGERLAAWVRELGINDPELQPNHGWRHRFKTICVTREIEEAVIHQITGHSETSEGRKYGDIWPSVSKAAMDKIPRFAIETPPPRRGLQVDGSPS</sequence>
<dbReference type="GO" id="GO:0006310">
    <property type="term" value="P:DNA recombination"/>
    <property type="evidence" value="ECO:0007669"/>
    <property type="project" value="UniProtKB-KW"/>
</dbReference>
<keyword evidence="8" id="KW-1185">Reference proteome</keyword>
<dbReference type="Gene3D" id="1.10.443.10">
    <property type="entry name" value="Intergrase catalytic core"/>
    <property type="match status" value="1"/>
</dbReference>
<dbReference type="InterPro" id="IPR046668">
    <property type="entry name" value="DUF6538"/>
</dbReference>
<dbReference type="PANTHER" id="PTHR30349">
    <property type="entry name" value="PHAGE INTEGRASE-RELATED"/>
    <property type="match status" value="1"/>
</dbReference>
<dbReference type="PROSITE" id="PS51900">
    <property type="entry name" value="CB"/>
    <property type="match status" value="1"/>
</dbReference>
<keyword evidence="4" id="KW-0233">DNA recombination</keyword>
<evidence type="ECO:0000313" key="8">
    <source>
        <dbReference type="Proteomes" id="UP000291613"/>
    </source>
</evidence>
<dbReference type="GO" id="GO:0015074">
    <property type="term" value="P:DNA integration"/>
    <property type="evidence" value="ECO:0007669"/>
    <property type="project" value="UniProtKB-KW"/>
</dbReference>
<protein>
    <submittedName>
        <fullName evidence="7">Integrase</fullName>
    </submittedName>
</protein>
<evidence type="ECO:0000259" key="6">
    <source>
        <dbReference type="PROSITE" id="PS51900"/>
    </source>
</evidence>
<keyword evidence="2" id="KW-0229">DNA integration</keyword>
<dbReference type="Proteomes" id="UP000291613">
    <property type="component" value="Unassembled WGS sequence"/>
</dbReference>
<dbReference type="SUPFAM" id="SSF56349">
    <property type="entry name" value="DNA breaking-rejoining enzymes"/>
    <property type="match status" value="1"/>
</dbReference>
<evidence type="ECO:0000256" key="3">
    <source>
        <dbReference type="ARBA" id="ARBA00023125"/>
    </source>
</evidence>
<dbReference type="RefSeq" id="WP_131004593.1">
    <property type="nucleotide sequence ID" value="NZ_JBHSZR010000006.1"/>
</dbReference>
<gene>
    <name evidence="7" type="ORF">EYR15_16120</name>
</gene>
<name>A0A4Q9GGR1_9HYPH</name>